<dbReference type="InterPro" id="IPR002942">
    <property type="entry name" value="S4_RNA-bd"/>
</dbReference>
<evidence type="ECO:0000313" key="3">
    <source>
        <dbReference type="EMBL" id="MBJ3778399.1"/>
    </source>
</evidence>
<reference evidence="3" key="1">
    <citation type="submission" date="2020-12" db="EMBL/GenBank/DDBJ databases">
        <title>Bacterial taxonomy.</title>
        <authorList>
            <person name="Pan X."/>
        </authorList>
    </citation>
    <scope>NUCLEOTIDE SEQUENCE</scope>
    <source>
        <strain evidence="3">B2012</strain>
    </source>
</reference>
<keyword evidence="4" id="KW-1185">Reference proteome</keyword>
<organism evidence="3 4">
    <name type="scientific">Acuticoccus mangrovi</name>
    <dbReference type="NCBI Taxonomy" id="2796142"/>
    <lineage>
        <taxon>Bacteria</taxon>
        <taxon>Pseudomonadati</taxon>
        <taxon>Pseudomonadota</taxon>
        <taxon>Alphaproteobacteria</taxon>
        <taxon>Hyphomicrobiales</taxon>
        <taxon>Amorphaceae</taxon>
        <taxon>Acuticoccus</taxon>
    </lineage>
</organism>
<dbReference type="Gene3D" id="3.10.290.10">
    <property type="entry name" value="RNA-binding S4 domain"/>
    <property type="match status" value="1"/>
</dbReference>
<comment type="caution">
    <text evidence="3">The sequence shown here is derived from an EMBL/GenBank/DDBJ whole genome shotgun (WGS) entry which is preliminary data.</text>
</comment>
<dbReference type="Proteomes" id="UP000609531">
    <property type="component" value="Unassembled WGS sequence"/>
</dbReference>
<protein>
    <submittedName>
        <fullName evidence="3">RNA-binding S4 domain-containing protein</fullName>
    </submittedName>
</protein>
<name>A0A934IKN2_9HYPH</name>
<evidence type="ECO:0000256" key="1">
    <source>
        <dbReference type="PROSITE-ProRule" id="PRU00182"/>
    </source>
</evidence>
<dbReference type="Pfam" id="PF01479">
    <property type="entry name" value="S4"/>
    <property type="match status" value="1"/>
</dbReference>
<accession>A0A934IKN2</accession>
<gene>
    <name evidence="3" type="ORF">JCR33_22050</name>
</gene>
<sequence length="92" mass="10302">MADDATGQRLDKWLCYARFAKTRTVAQALVEGGKVRVNRVKITQPSRTVRTDDVLTIRLPRDVRVVRVIGFSDRRVSPAETAALYVILSDDG</sequence>
<keyword evidence="1" id="KW-0694">RNA-binding</keyword>
<feature type="domain" description="RNA-binding S4" evidence="2">
    <location>
        <begin position="8"/>
        <end position="73"/>
    </location>
</feature>
<proteinExistence type="predicted"/>
<evidence type="ECO:0000313" key="4">
    <source>
        <dbReference type="Proteomes" id="UP000609531"/>
    </source>
</evidence>
<dbReference type="EMBL" id="JAEKJA010000027">
    <property type="protein sequence ID" value="MBJ3778399.1"/>
    <property type="molecule type" value="Genomic_DNA"/>
</dbReference>
<dbReference type="GO" id="GO:0003723">
    <property type="term" value="F:RNA binding"/>
    <property type="evidence" value="ECO:0007669"/>
    <property type="project" value="UniProtKB-KW"/>
</dbReference>
<dbReference type="InterPro" id="IPR036986">
    <property type="entry name" value="S4_RNA-bd_sf"/>
</dbReference>
<evidence type="ECO:0000259" key="2">
    <source>
        <dbReference type="SMART" id="SM00363"/>
    </source>
</evidence>
<dbReference type="CDD" id="cd00165">
    <property type="entry name" value="S4"/>
    <property type="match status" value="1"/>
</dbReference>
<dbReference type="AlphaFoldDB" id="A0A934IKN2"/>
<dbReference type="SMART" id="SM00363">
    <property type="entry name" value="S4"/>
    <property type="match status" value="1"/>
</dbReference>
<dbReference type="PROSITE" id="PS50889">
    <property type="entry name" value="S4"/>
    <property type="match status" value="1"/>
</dbReference>
<dbReference type="SUPFAM" id="SSF55174">
    <property type="entry name" value="Alpha-L RNA-binding motif"/>
    <property type="match status" value="1"/>
</dbReference>